<reference evidence="2 3" key="1">
    <citation type="submission" date="2022-02" db="EMBL/GenBank/DDBJ databases">
        <title>Shinella B3.7 sp. nov., isolated from Sediment (Zhairuo Island).</title>
        <authorList>
            <person name="Chen G."/>
        </authorList>
    </citation>
    <scope>NUCLEOTIDE SEQUENCE [LARGE SCALE GENOMIC DNA]</scope>
    <source>
        <strain evidence="2 3">B3.7</strain>
    </source>
</reference>
<dbReference type="Proteomes" id="UP001201844">
    <property type="component" value="Unassembled WGS sequence"/>
</dbReference>
<protein>
    <submittedName>
        <fullName evidence="2">Uncharacterized protein</fullName>
    </submittedName>
</protein>
<evidence type="ECO:0000313" key="3">
    <source>
        <dbReference type="Proteomes" id="UP001201844"/>
    </source>
</evidence>
<feature type="region of interest" description="Disordered" evidence="1">
    <location>
        <begin position="1"/>
        <end position="35"/>
    </location>
</feature>
<name>A0ABT0CGI6_9HYPH</name>
<dbReference type="RefSeq" id="WP_241596034.1">
    <property type="nucleotide sequence ID" value="NZ_JAKVIN010000001.1"/>
</dbReference>
<proteinExistence type="predicted"/>
<accession>A0ABT0CGI6</accession>
<organism evidence="2 3">
    <name type="scientific">Shinella sedimenti</name>
    <dbReference type="NCBI Taxonomy" id="2919913"/>
    <lineage>
        <taxon>Bacteria</taxon>
        <taxon>Pseudomonadati</taxon>
        <taxon>Pseudomonadota</taxon>
        <taxon>Alphaproteobacteria</taxon>
        <taxon>Hyphomicrobiales</taxon>
        <taxon>Rhizobiaceae</taxon>
        <taxon>Shinella</taxon>
    </lineage>
</organism>
<keyword evidence="3" id="KW-1185">Reference proteome</keyword>
<sequence length="122" mass="13831">MIRPGMMPKDQVAGNGDRWNSKWRTPPPSAPSIDWQHSSSQLPININDARWISSPSGRYYFTPLLIRQTPRSCGFPAGPHLRVTDACIALWVEANSYRIRMASVYQCGDRAFFGQNFVKIFA</sequence>
<comment type="caution">
    <text evidence="2">The sequence shown here is derived from an EMBL/GenBank/DDBJ whole genome shotgun (WGS) entry which is preliminary data.</text>
</comment>
<evidence type="ECO:0000256" key="1">
    <source>
        <dbReference type="SAM" id="MobiDB-lite"/>
    </source>
</evidence>
<evidence type="ECO:0000313" key="2">
    <source>
        <dbReference type="EMBL" id="MCJ8147726.1"/>
    </source>
</evidence>
<gene>
    <name evidence="2" type="ORF">MKI86_01100</name>
</gene>
<dbReference type="EMBL" id="JAKVIN010000001">
    <property type="protein sequence ID" value="MCJ8147726.1"/>
    <property type="molecule type" value="Genomic_DNA"/>
</dbReference>